<evidence type="ECO:0000313" key="3">
    <source>
        <dbReference type="Proteomes" id="UP000186221"/>
    </source>
</evidence>
<dbReference type="STRING" id="453582.SAMN05421580_102422"/>
<evidence type="ECO:0000259" key="1">
    <source>
        <dbReference type="Pfam" id="PF08241"/>
    </source>
</evidence>
<accession>A0A1N7KHD2</accession>
<dbReference type="EMBL" id="FTOG01000002">
    <property type="protein sequence ID" value="SIS60943.1"/>
    <property type="molecule type" value="Genomic_DNA"/>
</dbReference>
<dbReference type="Pfam" id="PF08241">
    <property type="entry name" value="Methyltransf_11"/>
    <property type="match status" value="1"/>
</dbReference>
<keyword evidence="2" id="KW-0489">Methyltransferase</keyword>
<feature type="domain" description="Methyltransferase type 11" evidence="1">
    <location>
        <begin position="198"/>
        <end position="251"/>
    </location>
</feature>
<dbReference type="SUPFAM" id="SSF53335">
    <property type="entry name" value="S-adenosyl-L-methionine-dependent methyltransferases"/>
    <property type="match status" value="1"/>
</dbReference>
<gene>
    <name evidence="2" type="ORF">SAMN05421580_102422</name>
</gene>
<dbReference type="GO" id="GO:0032259">
    <property type="term" value="P:methylation"/>
    <property type="evidence" value="ECO:0007669"/>
    <property type="project" value="UniProtKB-KW"/>
</dbReference>
<dbReference type="AlphaFoldDB" id="A0A1N7KHD2"/>
<organism evidence="2 3">
    <name type="scientific">Rhodobacter aestuarii</name>
    <dbReference type="NCBI Taxonomy" id="453582"/>
    <lineage>
        <taxon>Bacteria</taxon>
        <taxon>Pseudomonadati</taxon>
        <taxon>Pseudomonadota</taxon>
        <taxon>Alphaproteobacteria</taxon>
        <taxon>Rhodobacterales</taxon>
        <taxon>Rhodobacter group</taxon>
        <taxon>Rhodobacter</taxon>
    </lineage>
</organism>
<dbReference type="GO" id="GO:0008757">
    <property type="term" value="F:S-adenosylmethionine-dependent methyltransferase activity"/>
    <property type="evidence" value="ECO:0007669"/>
    <property type="project" value="InterPro"/>
</dbReference>
<dbReference type="Proteomes" id="UP000186221">
    <property type="component" value="Unassembled WGS sequence"/>
</dbReference>
<dbReference type="InterPro" id="IPR029063">
    <property type="entry name" value="SAM-dependent_MTases_sf"/>
</dbReference>
<keyword evidence="2" id="KW-0808">Transferase</keyword>
<evidence type="ECO:0000313" key="2">
    <source>
        <dbReference type="EMBL" id="SIS60943.1"/>
    </source>
</evidence>
<sequence>MRWSHKELIEREAQFPTGSRKGYAGYLEELSQLRGDFYAEFLKQKIPKQPSVDEVIAAFDAPPPEAFSAPYALSEEAIAQLSKSVQRKYVVRFKNIRRSWHLLLQYMPELMVEEGARQDVLEMSSAHGATLEILRHFGHRAIGNDFANFLGRDGGLDTRFREANALDLAAAEDDHKLNHGDGAILNWPYRPLIESKGLDVRLFDAGHVPYPFEDNSFDTVLCFDALEHYCHPKDWLKIVGEFTRLARRSVLLITNPVQAHLLSDTTYMETFYAFQKAMRRYRDNGFACVYAGINRNQLTVYKLMHLG</sequence>
<dbReference type="Gene3D" id="3.40.50.150">
    <property type="entry name" value="Vaccinia Virus protein VP39"/>
    <property type="match status" value="1"/>
</dbReference>
<name>A0A1N7KHD2_9RHOB</name>
<dbReference type="InterPro" id="IPR013216">
    <property type="entry name" value="Methyltransf_11"/>
</dbReference>
<proteinExistence type="predicted"/>
<protein>
    <submittedName>
        <fullName evidence="2">Methyltransferase domain-containing protein</fullName>
    </submittedName>
</protein>
<dbReference type="RefSeq" id="WP_076483976.1">
    <property type="nucleotide sequence ID" value="NZ_FTOG01000002.1"/>
</dbReference>
<dbReference type="OrthoDB" id="7814581at2"/>
<keyword evidence="3" id="KW-1185">Reference proteome</keyword>
<reference evidence="3" key="1">
    <citation type="submission" date="2017-01" db="EMBL/GenBank/DDBJ databases">
        <authorList>
            <person name="Varghese N."/>
            <person name="Submissions S."/>
        </authorList>
    </citation>
    <scope>NUCLEOTIDE SEQUENCE [LARGE SCALE GENOMIC DNA]</scope>
    <source>
        <strain evidence="3">DSM 19945</strain>
    </source>
</reference>